<name>A0ABS4FN02_9BACL</name>
<evidence type="ECO:0000256" key="4">
    <source>
        <dbReference type="RuleBase" id="RU361187"/>
    </source>
</evidence>
<dbReference type="Gene3D" id="2.115.10.20">
    <property type="entry name" value="Glycosyl hydrolase domain, family 43"/>
    <property type="match status" value="1"/>
</dbReference>
<dbReference type="GO" id="GO:0009044">
    <property type="term" value="F:xylan 1,4-beta-xylosidase activity"/>
    <property type="evidence" value="ECO:0007669"/>
    <property type="project" value="UniProtKB-EC"/>
</dbReference>
<comment type="similarity">
    <text evidence="1 4">Belongs to the glycosyl hydrolase 43 family.</text>
</comment>
<dbReference type="InterPro" id="IPR023296">
    <property type="entry name" value="Glyco_hydro_beta-prop_sf"/>
</dbReference>
<dbReference type="InterPro" id="IPR041542">
    <property type="entry name" value="GH43_C2"/>
</dbReference>
<protein>
    <submittedName>
        <fullName evidence="6">Xylan 1,4-beta-xylosidase</fullName>
        <ecNumber evidence="6">3.2.1.37</ecNumber>
    </submittedName>
</protein>
<evidence type="ECO:0000313" key="6">
    <source>
        <dbReference type="EMBL" id="MBP1903967.1"/>
    </source>
</evidence>
<dbReference type="InterPro" id="IPR013320">
    <property type="entry name" value="ConA-like_dom_sf"/>
</dbReference>
<comment type="caution">
    <text evidence="6">The sequence shown here is derived from an EMBL/GenBank/DDBJ whole genome shotgun (WGS) entry which is preliminary data.</text>
</comment>
<dbReference type="RefSeq" id="WP_210087655.1">
    <property type="nucleotide sequence ID" value="NZ_JAGGKG010000002.1"/>
</dbReference>
<dbReference type="PANTHER" id="PTHR42812">
    <property type="entry name" value="BETA-XYLOSIDASE"/>
    <property type="match status" value="1"/>
</dbReference>
<dbReference type="SUPFAM" id="SSF49899">
    <property type="entry name" value="Concanavalin A-like lectins/glucanases"/>
    <property type="match status" value="1"/>
</dbReference>
<dbReference type="Pfam" id="PF04616">
    <property type="entry name" value="Glyco_hydro_43"/>
    <property type="match status" value="1"/>
</dbReference>
<dbReference type="Gene3D" id="2.60.120.200">
    <property type="match status" value="1"/>
</dbReference>
<dbReference type="Proteomes" id="UP001519272">
    <property type="component" value="Unassembled WGS sequence"/>
</dbReference>
<dbReference type="InterPro" id="IPR051795">
    <property type="entry name" value="Glycosyl_Hydrlase_43"/>
</dbReference>
<dbReference type="Pfam" id="PF17851">
    <property type="entry name" value="GH43_C2"/>
    <property type="match status" value="1"/>
</dbReference>
<gene>
    <name evidence="6" type="ORF">J2Z32_000584</name>
</gene>
<organism evidence="6 7">
    <name type="scientific">Paenibacillus turicensis</name>
    <dbReference type="NCBI Taxonomy" id="160487"/>
    <lineage>
        <taxon>Bacteria</taxon>
        <taxon>Bacillati</taxon>
        <taxon>Bacillota</taxon>
        <taxon>Bacilli</taxon>
        <taxon>Bacillales</taxon>
        <taxon>Paenibacillaceae</taxon>
        <taxon>Paenibacillus</taxon>
    </lineage>
</organism>
<keyword evidence="3 4" id="KW-0326">Glycosidase</keyword>
<sequence>MITNPILSGFHPDPSIIRVGEDYYIATSTFEWYPGVRIHHSRDLKNWRIVSHALTRPSQLHMAGNPDSCGVWAPCLSYDKGIFYLIFTDVKSRLGAFKDTHNYMVTATNIEGPWSDPIYLNSSGFDPSLFHDDDGRKWLLNMLWDHRAGRNHFAGILLQEFCTERQMLIGKAKNIFQGTELKYTEGPHLYKHNGYYYLLTAEGGTWHTHAATMARSRSIEGPYEVDPCNPILTSSGDDSLILKKAGHGSLVETQNGEWAMVHLTGRPVNNVNCILGRETAIQRMEWTEDHWLRIAGGGNAPKLTIDEFELPHYPFPSVPAIDYFDKKELDHRWNTLRMPPDSSWLSLTEKAGSLRIYGRESLSSTFSQSMVAQRQQTMNAEVETELEFDPDHFQQMAGLILYYDTSDYVYLRITRDENLGKCLGIVRSFQGNWEEFPESEISIEGTQRCKLKANINNNLVLFSYALDDGEWNTIGKAMDISHLSDEAGGKNNFIRFTGNFLGLCVQDLSGMKKYADFDYFRCEAIEVQLHMDTTPLKASK</sequence>
<dbReference type="SUPFAM" id="SSF75005">
    <property type="entry name" value="Arabinanase/levansucrase/invertase"/>
    <property type="match status" value="1"/>
</dbReference>
<dbReference type="InterPro" id="IPR006710">
    <property type="entry name" value="Glyco_hydro_43"/>
</dbReference>
<evidence type="ECO:0000256" key="2">
    <source>
        <dbReference type="ARBA" id="ARBA00022801"/>
    </source>
</evidence>
<evidence type="ECO:0000313" key="7">
    <source>
        <dbReference type="Proteomes" id="UP001519272"/>
    </source>
</evidence>
<keyword evidence="7" id="KW-1185">Reference proteome</keyword>
<dbReference type="PANTHER" id="PTHR42812:SF12">
    <property type="entry name" value="BETA-XYLOSIDASE-RELATED"/>
    <property type="match status" value="1"/>
</dbReference>
<dbReference type="EC" id="3.2.1.37" evidence="6"/>
<dbReference type="EMBL" id="JAGGKG010000002">
    <property type="protein sequence ID" value="MBP1903967.1"/>
    <property type="molecule type" value="Genomic_DNA"/>
</dbReference>
<feature type="domain" description="Beta-xylosidase C-terminal Concanavalin A-like" evidence="5">
    <location>
        <begin position="322"/>
        <end position="522"/>
    </location>
</feature>
<reference evidence="6 7" key="1">
    <citation type="submission" date="2021-03" db="EMBL/GenBank/DDBJ databases">
        <title>Genomic Encyclopedia of Type Strains, Phase IV (KMG-IV): sequencing the most valuable type-strain genomes for metagenomic binning, comparative biology and taxonomic classification.</title>
        <authorList>
            <person name="Goeker M."/>
        </authorList>
    </citation>
    <scope>NUCLEOTIDE SEQUENCE [LARGE SCALE GENOMIC DNA]</scope>
    <source>
        <strain evidence="6 7">DSM 14349</strain>
    </source>
</reference>
<evidence type="ECO:0000256" key="3">
    <source>
        <dbReference type="ARBA" id="ARBA00023295"/>
    </source>
</evidence>
<evidence type="ECO:0000259" key="5">
    <source>
        <dbReference type="Pfam" id="PF17851"/>
    </source>
</evidence>
<dbReference type="CDD" id="cd09000">
    <property type="entry name" value="GH43_SXA-like"/>
    <property type="match status" value="1"/>
</dbReference>
<keyword evidence="2 4" id="KW-0378">Hydrolase</keyword>
<accession>A0ABS4FN02</accession>
<evidence type="ECO:0000256" key="1">
    <source>
        <dbReference type="ARBA" id="ARBA00009865"/>
    </source>
</evidence>
<proteinExistence type="inferred from homology"/>